<comment type="caution">
    <text evidence="2">The sequence shown here is derived from an EMBL/GenBank/DDBJ whole genome shotgun (WGS) entry which is preliminary data.</text>
</comment>
<feature type="transmembrane region" description="Helical" evidence="1">
    <location>
        <begin position="74"/>
        <end position="93"/>
    </location>
</feature>
<feature type="transmembrane region" description="Helical" evidence="1">
    <location>
        <begin position="105"/>
        <end position="125"/>
    </location>
</feature>
<evidence type="ECO:0000313" key="3">
    <source>
        <dbReference type="Proteomes" id="UP000011529"/>
    </source>
</evidence>
<keyword evidence="1" id="KW-0472">Membrane</keyword>
<dbReference type="Proteomes" id="UP000011529">
    <property type="component" value="Unassembled WGS sequence"/>
</dbReference>
<evidence type="ECO:0000313" key="2">
    <source>
        <dbReference type="EMBL" id="EMB19040.1"/>
    </source>
</evidence>
<gene>
    <name evidence="2" type="ORF">RE6C_00158</name>
</gene>
<organism evidence="2 3">
    <name type="scientific">Rhodopirellula europaea 6C</name>
    <dbReference type="NCBI Taxonomy" id="1263867"/>
    <lineage>
        <taxon>Bacteria</taxon>
        <taxon>Pseudomonadati</taxon>
        <taxon>Planctomycetota</taxon>
        <taxon>Planctomycetia</taxon>
        <taxon>Pirellulales</taxon>
        <taxon>Pirellulaceae</taxon>
        <taxon>Rhodopirellula</taxon>
    </lineage>
</organism>
<keyword evidence="1" id="KW-0812">Transmembrane</keyword>
<proteinExistence type="predicted"/>
<name>M2APN7_9BACT</name>
<feature type="transmembrane region" description="Helical" evidence="1">
    <location>
        <begin position="33"/>
        <end position="53"/>
    </location>
</feature>
<accession>M2APN7</accession>
<dbReference type="PATRIC" id="fig|1263867.3.peg.172"/>
<protein>
    <submittedName>
        <fullName evidence="2">Putative membrane protein</fullName>
    </submittedName>
</protein>
<dbReference type="AlphaFoldDB" id="M2APN7"/>
<reference evidence="2" key="1">
    <citation type="submission" date="2012-11" db="EMBL/GenBank/DDBJ databases">
        <title>Permanent draft genomes of Rhodopirellula europaea strain SH398 and 6C.</title>
        <authorList>
            <person name="Richter M."/>
            <person name="Richter-Heitmann T."/>
            <person name="Frank C."/>
            <person name="Harder J."/>
            <person name="Glockner F.O."/>
        </authorList>
    </citation>
    <scope>NUCLEOTIDE SEQUENCE</scope>
    <source>
        <strain evidence="2">6C</strain>
    </source>
</reference>
<dbReference type="EMBL" id="ANMO01000011">
    <property type="protein sequence ID" value="EMB19040.1"/>
    <property type="molecule type" value="Genomic_DNA"/>
</dbReference>
<keyword evidence="1" id="KW-1133">Transmembrane helix</keyword>
<evidence type="ECO:0000256" key="1">
    <source>
        <dbReference type="SAM" id="Phobius"/>
    </source>
</evidence>
<feature type="transmembrane region" description="Helical" evidence="1">
    <location>
        <begin position="137"/>
        <end position="159"/>
    </location>
</feature>
<keyword evidence="3" id="KW-1185">Reference proteome</keyword>
<sequence>MRTLSGAMTNPYENQSLIEDRYQVDVVRTPLTYMHALSVGVGVSIITPVYLSVSWHVRSGTLWVSDITFLLREFTIPVTFGIALALLGAWLVPSRVSRWLTAYRLLVPFIVLTALFSTMFTLLGYGYLNQSIQIGRIYLTSLSAFHAVIVATAVFLHLACRPRP</sequence>
<reference evidence="2" key="2">
    <citation type="journal article" date="2013" name="Mar. Genomics">
        <title>Expression of sulfatases in Rhodopirellula baltica and the diversity of sulfatases in the genus Rhodopirellula.</title>
        <authorList>
            <person name="Wegner C.E."/>
            <person name="Richter-Heitmann T."/>
            <person name="Klindworth A."/>
            <person name="Klockow C."/>
            <person name="Richter M."/>
            <person name="Achstetter T."/>
            <person name="Glockner F.O."/>
            <person name="Harder J."/>
        </authorList>
    </citation>
    <scope>NUCLEOTIDE SEQUENCE [LARGE SCALE GENOMIC DNA]</scope>
    <source>
        <strain evidence="2">6C</strain>
    </source>
</reference>